<dbReference type="Proteomes" id="UP001152622">
    <property type="component" value="Chromosome 6"/>
</dbReference>
<proteinExistence type="predicted"/>
<reference evidence="2" key="1">
    <citation type="journal article" date="2023" name="Science">
        <title>Genome structures resolve the early diversification of teleost fishes.</title>
        <authorList>
            <person name="Parey E."/>
            <person name="Louis A."/>
            <person name="Montfort J."/>
            <person name="Bouchez O."/>
            <person name="Roques C."/>
            <person name="Iampietro C."/>
            <person name="Lluch J."/>
            <person name="Castinel A."/>
            <person name="Donnadieu C."/>
            <person name="Desvignes T."/>
            <person name="Floi Bucao C."/>
            <person name="Jouanno E."/>
            <person name="Wen M."/>
            <person name="Mejri S."/>
            <person name="Dirks R."/>
            <person name="Jansen H."/>
            <person name="Henkel C."/>
            <person name="Chen W.J."/>
            <person name="Zahm M."/>
            <person name="Cabau C."/>
            <person name="Klopp C."/>
            <person name="Thompson A.W."/>
            <person name="Robinson-Rechavi M."/>
            <person name="Braasch I."/>
            <person name="Lecointre G."/>
            <person name="Bobe J."/>
            <person name="Postlethwait J.H."/>
            <person name="Berthelot C."/>
            <person name="Roest Crollius H."/>
            <person name="Guiguen Y."/>
        </authorList>
    </citation>
    <scope>NUCLEOTIDE SEQUENCE</scope>
    <source>
        <strain evidence="2">WJC10195</strain>
    </source>
</reference>
<name>A0A9Q1IW83_SYNKA</name>
<dbReference type="EMBL" id="JAINUF010000006">
    <property type="protein sequence ID" value="KAJ8357442.1"/>
    <property type="molecule type" value="Genomic_DNA"/>
</dbReference>
<organism evidence="2 3">
    <name type="scientific">Synaphobranchus kaupii</name>
    <name type="common">Kaup's arrowtooth eel</name>
    <dbReference type="NCBI Taxonomy" id="118154"/>
    <lineage>
        <taxon>Eukaryota</taxon>
        <taxon>Metazoa</taxon>
        <taxon>Chordata</taxon>
        <taxon>Craniata</taxon>
        <taxon>Vertebrata</taxon>
        <taxon>Euteleostomi</taxon>
        <taxon>Actinopterygii</taxon>
        <taxon>Neopterygii</taxon>
        <taxon>Teleostei</taxon>
        <taxon>Anguilliformes</taxon>
        <taxon>Synaphobranchidae</taxon>
        <taxon>Synaphobranchus</taxon>
    </lineage>
</organism>
<feature type="compositionally biased region" description="Basic and acidic residues" evidence="1">
    <location>
        <begin position="236"/>
        <end position="249"/>
    </location>
</feature>
<gene>
    <name evidence="2" type="ORF">SKAU_G00202360</name>
</gene>
<accession>A0A9Q1IW83</accession>
<feature type="region of interest" description="Disordered" evidence="1">
    <location>
        <begin position="195"/>
        <end position="249"/>
    </location>
</feature>
<comment type="caution">
    <text evidence="2">The sequence shown here is derived from an EMBL/GenBank/DDBJ whole genome shotgun (WGS) entry which is preliminary data.</text>
</comment>
<keyword evidence="3" id="KW-1185">Reference proteome</keyword>
<dbReference type="AlphaFoldDB" id="A0A9Q1IW83"/>
<evidence type="ECO:0000256" key="1">
    <source>
        <dbReference type="SAM" id="MobiDB-lite"/>
    </source>
</evidence>
<evidence type="ECO:0000313" key="3">
    <source>
        <dbReference type="Proteomes" id="UP001152622"/>
    </source>
</evidence>
<evidence type="ECO:0000313" key="2">
    <source>
        <dbReference type="EMBL" id="KAJ8357442.1"/>
    </source>
</evidence>
<protein>
    <submittedName>
        <fullName evidence="2">Uncharacterized protein</fullName>
    </submittedName>
</protein>
<sequence>MRSAIKGRRRRCKHLSKGFSWLTSGANADGTMDTASVRVRARDTEKHGPSRDTATVQKLVGRGVQEGVPRREITHFFTASLGSEARQTPLRKRILILMDQKHSRRIQIHSATPGKEDLSTLMLRPKSAKGRRRNSVQAPIQEEWLENVPNLQASVIEPPFFQPVLTSGSCSGQTDSLPPRGWPCMQQVRDNIYGQPWGNLKQPKLRFPSPPSHSPSLIPPTPSMLNRYSVLPSIRQRKEDNPPKEPLEP</sequence>
<feature type="compositionally biased region" description="Pro residues" evidence="1">
    <location>
        <begin position="208"/>
        <end position="222"/>
    </location>
</feature>